<protein>
    <submittedName>
        <fullName evidence="2">Uncharacterized protein</fullName>
    </submittedName>
</protein>
<organism evidence="2 3">
    <name type="scientific">Streptosporangium jomthongense</name>
    <dbReference type="NCBI Taxonomy" id="1193683"/>
    <lineage>
        <taxon>Bacteria</taxon>
        <taxon>Bacillati</taxon>
        <taxon>Actinomycetota</taxon>
        <taxon>Actinomycetes</taxon>
        <taxon>Streptosporangiales</taxon>
        <taxon>Streptosporangiaceae</taxon>
        <taxon>Streptosporangium</taxon>
    </lineage>
</organism>
<proteinExistence type="predicted"/>
<evidence type="ECO:0000313" key="3">
    <source>
        <dbReference type="Proteomes" id="UP001595698"/>
    </source>
</evidence>
<dbReference type="Proteomes" id="UP001595698">
    <property type="component" value="Unassembled WGS sequence"/>
</dbReference>
<dbReference type="EMBL" id="JBHSBC010000010">
    <property type="protein sequence ID" value="MFC3980684.1"/>
    <property type="molecule type" value="Genomic_DNA"/>
</dbReference>
<comment type="caution">
    <text evidence="2">The sequence shown here is derived from an EMBL/GenBank/DDBJ whole genome shotgun (WGS) entry which is preliminary data.</text>
</comment>
<accession>A0ABV8EWD3</accession>
<evidence type="ECO:0000313" key="2">
    <source>
        <dbReference type="EMBL" id="MFC3980684.1"/>
    </source>
</evidence>
<dbReference type="RefSeq" id="WP_352015407.1">
    <property type="nucleotide sequence ID" value="NZ_JBHSBC010000010.1"/>
</dbReference>
<evidence type="ECO:0000256" key="1">
    <source>
        <dbReference type="SAM" id="SignalP"/>
    </source>
</evidence>
<name>A0ABV8EWD3_9ACTN</name>
<feature type="chain" id="PRO_5046438210" evidence="1">
    <location>
        <begin position="27"/>
        <end position="194"/>
    </location>
</feature>
<feature type="signal peptide" evidence="1">
    <location>
        <begin position="1"/>
        <end position="26"/>
    </location>
</feature>
<keyword evidence="3" id="KW-1185">Reference proteome</keyword>
<gene>
    <name evidence="2" type="ORF">ACFOYY_11160</name>
</gene>
<keyword evidence="1" id="KW-0732">Signal</keyword>
<reference evidence="3" key="1">
    <citation type="journal article" date="2019" name="Int. J. Syst. Evol. Microbiol.">
        <title>The Global Catalogue of Microorganisms (GCM) 10K type strain sequencing project: providing services to taxonomists for standard genome sequencing and annotation.</title>
        <authorList>
            <consortium name="The Broad Institute Genomics Platform"/>
            <consortium name="The Broad Institute Genome Sequencing Center for Infectious Disease"/>
            <person name="Wu L."/>
            <person name="Ma J."/>
        </authorList>
    </citation>
    <scope>NUCLEOTIDE SEQUENCE [LARGE SCALE GENOMIC DNA]</scope>
    <source>
        <strain evidence="3">TBRC 7912</strain>
    </source>
</reference>
<sequence length="194" mass="20702">MKARGALSLTAAAVALTVTVQAPAGAAVPTPDPSPTTSVSAARAEETNFASVDDADLTGKIDKHIARYGGQRRGANQIVWSDKGAVMTFPTPVKATARTAYARIACGYGDYCLYQHALWDREGGAMIAFYEYGLHQLADFGWQDITSALENNQSDRAGGAIYDDATTLNRSRAWYKADALGSGNDRADIAYLFP</sequence>